<evidence type="ECO:0000313" key="2">
    <source>
        <dbReference type="Proteomes" id="UP000214720"/>
    </source>
</evidence>
<protein>
    <submittedName>
        <fullName evidence="1">Uncharacterized protein</fullName>
    </submittedName>
</protein>
<dbReference type="AlphaFoldDB" id="A0A226X3I7"/>
<dbReference type="InterPro" id="IPR049533">
    <property type="entry name" value="TraN"/>
</dbReference>
<dbReference type="OrthoDB" id="9134455at2"/>
<dbReference type="Pfam" id="PF20898">
    <property type="entry name" value="P_T4SS_TraN"/>
    <property type="match status" value="1"/>
</dbReference>
<organism evidence="1 2">
    <name type="scientific">Caballeronia sordidicola</name>
    <name type="common">Burkholderia sordidicola</name>
    <dbReference type="NCBI Taxonomy" id="196367"/>
    <lineage>
        <taxon>Bacteria</taxon>
        <taxon>Pseudomonadati</taxon>
        <taxon>Pseudomonadota</taxon>
        <taxon>Betaproteobacteria</taxon>
        <taxon>Burkholderiales</taxon>
        <taxon>Burkholderiaceae</taxon>
        <taxon>Caballeronia</taxon>
    </lineage>
</organism>
<proteinExistence type="predicted"/>
<dbReference type="Proteomes" id="UP000214720">
    <property type="component" value="Unassembled WGS sequence"/>
</dbReference>
<evidence type="ECO:0000313" key="1">
    <source>
        <dbReference type="EMBL" id="OXC78016.1"/>
    </source>
</evidence>
<name>A0A226X3I7_CABSO</name>
<sequence>MIHLGSTVGILLAFGLQGCASGPKPAPQPDMSHLVPVNRTIPSELAGQQIVLPNAGASQSEK</sequence>
<reference evidence="2" key="1">
    <citation type="submission" date="2017-01" db="EMBL/GenBank/DDBJ databases">
        <title>Genome Analysis of Deinococcus marmoris KOPRI26562.</title>
        <authorList>
            <person name="Kim J.H."/>
            <person name="Oh H.-M."/>
        </authorList>
    </citation>
    <scope>NUCLEOTIDE SEQUENCE [LARGE SCALE GENOMIC DNA]</scope>
    <source>
        <strain evidence="2">PAMC 26633</strain>
    </source>
</reference>
<comment type="caution">
    <text evidence="1">The sequence shown here is derived from an EMBL/GenBank/DDBJ whole genome shotgun (WGS) entry which is preliminary data.</text>
</comment>
<gene>
    <name evidence="1" type="ORF">BSU04_13905</name>
</gene>
<dbReference type="EMBL" id="MTHB01000081">
    <property type="protein sequence ID" value="OXC78016.1"/>
    <property type="molecule type" value="Genomic_DNA"/>
</dbReference>
<accession>A0A226X3I7</accession>